<evidence type="ECO:0000313" key="10">
    <source>
        <dbReference type="RefSeq" id="XP_028966910.1"/>
    </source>
</evidence>
<dbReference type="GO" id="GO:0004556">
    <property type="term" value="F:alpha-amylase activity"/>
    <property type="evidence" value="ECO:0007669"/>
    <property type="project" value="UniProtKB-EC"/>
</dbReference>
<feature type="domain" description="Alpha-amylase C-terminal" evidence="7">
    <location>
        <begin position="426"/>
        <end position="519"/>
    </location>
</feature>
<dbReference type="InterPro" id="IPR031319">
    <property type="entry name" value="A-amylase_C"/>
</dbReference>
<evidence type="ECO:0000256" key="3">
    <source>
        <dbReference type="ARBA" id="ARBA00008061"/>
    </source>
</evidence>
<organism evidence="9 10">
    <name type="scientific">Galendromus occidentalis</name>
    <name type="common">western predatory mite</name>
    <dbReference type="NCBI Taxonomy" id="34638"/>
    <lineage>
        <taxon>Eukaryota</taxon>
        <taxon>Metazoa</taxon>
        <taxon>Ecdysozoa</taxon>
        <taxon>Arthropoda</taxon>
        <taxon>Chelicerata</taxon>
        <taxon>Arachnida</taxon>
        <taxon>Acari</taxon>
        <taxon>Parasitiformes</taxon>
        <taxon>Mesostigmata</taxon>
        <taxon>Gamasina</taxon>
        <taxon>Phytoseioidea</taxon>
        <taxon>Phytoseiidae</taxon>
        <taxon>Typhlodrominae</taxon>
        <taxon>Galendromus</taxon>
    </lineage>
</organism>
<dbReference type="AlphaFoldDB" id="A0AAJ7SF31"/>
<dbReference type="SMART" id="SM00632">
    <property type="entry name" value="Aamy_C"/>
    <property type="match status" value="1"/>
</dbReference>
<dbReference type="Pfam" id="PF00128">
    <property type="entry name" value="Alpha-amylase"/>
    <property type="match status" value="1"/>
</dbReference>
<dbReference type="SMART" id="SM00642">
    <property type="entry name" value="Aamy"/>
    <property type="match status" value="1"/>
</dbReference>
<accession>A0AAJ7SF31</accession>
<evidence type="ECO:0000256" key="4">
    <source>
        <dbReference type="ARBA" id="ARBA00012595"/>
    </source>
</evidence>
<reference evidence="10" key="1">
    <citation type="submission" date="2025-08" db="UniProtKB">
        <authorList>
            <consortium name="RefSeq"/>
        </authorList>
    </citation>
    <scope>IDENTIFICATION</scope>
</reference>
<dbReference type="InterPro" id="IPR017853">
    <property type="entry name" value="GH"/>
</dbReference>
<evidence type="ECO:0000259" key="8">
    <source>
        <dbReference type="SMART" id="SM00642"/>
    </source>
</evidence>
<feature type="domain" description="Glycosyl hydrolase family 13 catalytic" evidence="8">
    <location>
        <begin position="35"/>
        <end position="392"/>
    </location>
</feature>
<feature type="signal peptide" evidence="6">
    <location>
        <begin position="1"/>
        <end position="22"/>
    </location>
</feature>
<evidence type="ECO:0000256" key="2">
    <source>
        <dbReference type="ARBA" id="ARBA00001913"/>
    </source>
</evidence>
<dbReference type="SUPFAM" id="SSF51011">
    <property type="entry name" value="Glycosyl hydrolase domain"/>
    <property type="match status" value="1"/>
</dbReference>
<evidence type="ECO:0000256" key="5">
    <source>
        <dbReference type="ARBA" id="ARBA00022723"/>
    </source>
</evidence>
<dbReference type="KEGG" id="goe:100909116"/>
<dbReference type="Gene3D" id="2.60.40.1180">
    <property type="entry name" value="Golgi alpha-mannosidase II"/>
    <property type="match status" value="1"/>
</dbReference>
<feature type="chain" id="PRO_5042500459" description="alpha-amylase" evidence="6">
    <location>
        <begin position="23"/>
        <end position="540"/>
    </location>
</feature>
<evidence type="ECO:0000259" key="7">
    <source>
        <dbReference type="SMART" id="SM00632"/>
    </source>
</evidence>
<dbReference type="InterPro" id="IPR013780">
    <property type="entry name" value="Glyco_hydro_b"/>
</dbReference>
<protein>
    <recommendedName>
        <fullName evidence="4">alpha-amylase</fullName>
        <ecNumber evidence="4">3.2.1.1</ecNumber>
    </recommendedName>
</protein>
<dbReference type="InterPro" id="IPR006048">
    <property type="entry name" value="A-amylase/branching_C"/>
</dbReference>
<keyword evidence="5" id="KW-0479">Metal-binding</keyword>
<keyword evidence="6" id="KW-0732">Signal</keyword>
<dbReference type="Pfam" id="PF02806">
    <property type="entry name" value="Alpha-amylase_C"/>
    <property type="match status" value="1"/>
</dbReference>
<sequence>MPFVAPLFSIVYSLSIISFTESRFWGTPNFYSTRSTIVHLDQWLYDDVQRECSEHLDKWQIAAVLVSAPNDHAFKTGRVLDGQLQYRQYTERYQPVSFTKLDSASGTFEQFKRMVQACNENNIRVYVDVVLGHTTSNSSHESYAGTEFDATNIYFEDFHATDFFPKGRCPTRSGNVEDPSDRSQLLNCREQGWLRLDLQSVHVQNVLGTYLQTLQLVGVSGFRVAYADRLDVYDLEAILDKLLPSTTLHDPNPISPFVFFDAPLASSSSRVALSSLGVLVNTTLASNIDKIARRQSTWALLTREESLWQLRPDQVQAHVFSLAREDVFRAASINDYWRRVLVNIVMMTLPRGIPLIYAGWKPRKLPAPGMRSEDLGPPSSPDFDTLPVVSTKEGLCAAGWDCIHRQKPLCHFPVWRNVAGRSAALNIRLSDEGDTLSFARKERSFVVVATGEKAARGDFNTTLREGFYCDVISGERIFETTCTGDKYRVYDNHFINILGESRIHRSRRLPVMAVHEESRTFSESENRQSADAEVSNIVIV</sequence>
<dbReference type="GO" id="GO:0005975">
    <property type="term" value="P:carbohydrate metabolic process"/>
    <property type="evidence" value="ECO:0007669"/>
    <property type="project" value="InterPro"/>
</dbReference>
<evidence type="ECO:0000256" key="1">
    <source>
        <dbReference type="ARBA" id="ARBA00000548"/>
    </source>
</evidence>
<dbReference type="EC" id="3.2.1.1" evidence="4"/>
<dbReference type="GO" id="GO:0046872">
    <property type="term" value="F:metal ion binding"/>
    <property type="evidence" value="ECO:0007669"/>
    <property type="project" value="UniProtKB-KW"/>
</dbReference>
<evidence type="ECO:0000256" key="6">
    <source>
        <dbReference type="SAM" id="SignalP"/>
    </source>
</evidence>
<evidence type="ECO:0000313" key="9">
    <source>
        <dbReference type="Proteomes" id="UP000694867"/>
    </source>
</evidence>
<gene>
    <name evidence="10" type="primary">LOC100909116</name>
</gene>
<proteinExistence type="inferred from homology"/>
<dbReference type="Gene3D" id="3.20.20.80">
    <property type="entry name" value="Glycosidases"/>
    <property type="match status" value="1"/>
</dbReference>
<dbReference type="SUPFAM" id="SSF51445">
    <property type="entry name" value="(Trans)glycosidases"/>
    <property type="match status" value="1"/>
</dbReference>
<comment type="similarity">
    <text evidence="3">Belongs to the glycosyl hydrolase 13 family.</text>
</comment>
<dbReference type="InterPro" id="IPR006047">
    <property type="entry name" value="GH13_cat_dom"/>
</dbReference>
<dbReference type="PANTHER" id="PTHR43447">
    <property type="entry name" value="ALPHA-AMYLASE"/>
    <property type="match status" value="1"/>
</dbReference>
<name>A0AAJ7SF31_9ACAR</name>
<dbReference type="Proteomes" id="UP000694867">
    <property type="component" value="Unplaced"/>
</dbReference>
<comment type="catalytic activity">
    <reaction evidence="1">
        <text>Endohydrolysis of (1-&gt;4)-alpha-D-glucosidic linkages in polysaccharides containing three or more (1-&gt;4)-alpha-linked D-glucose units.</text>
        <dbReference type="EC" id="3.2.1.1"/>
    </reaction>
</comment>
<comment type="cofactor">
    <cofactor evidence="2">
        <name>Ca(2+)</name>
        <dbReference type="ChEBI" id="CHEBI:29108"/>
    </cofactor>
</comment>
<dbReference type="RefSeq" id="XP_028966910.1">
    <property type="nucleotide sequence ID" value="XM_029111077.1"/>
</dbReference>
<dbReference type="GeneID" id="100909116"/>
<keyword evidence="9" id="KW-1185">Reference proteome</keyword>